<name>A0ACB8DTK7_DERSI</name>
<dbReference type="EMBL" id="CM023470">
    <property type="protein sequence ID" value="KAH7977459.1"/>
    <property type="molecule type" value="Genomic_DNA"/>
</dbReference>
<protein>
    <submittedName>
        <fullName evidence="1">Uncharacterized protein</fullName>
    </submittedName>
</protein>
<dbReference type="Proteomes" id="UP000821865">
    <property type="component" value="Chromosome 1"/>
</dbReference>
<organism evidence="1 2">
    <name type="scientific">Dermacentor silvarum</name>
    <name type="common">Tick</name>
    <dbReference type="NCBI Taxonomy" id="543639"/>
    <lineage>
        <taxon>Eukaryota</taxon>
        <taxon>Metazoa</taxon>
        <taxon>Ecdysozoa</taxon>
        <taxon>Arthropoda</taxon>
        <taxon>Chelicerata</taxon>
        <taxon>Arachnida</taxon>
        <taxon>Acari</taxon>
        <taxon>Parasitiformes</taxon>
        <taxon>Ixodida</taxon>
        <taxon>Ixodoidea</taxon>
        <taxon>Ixodidae</taxon>
        <taxon>Rhipicephalinae</taxon>
        <taxon>Dermacentor</taxon>
    </lineage>
</organism>
<gene>
    <name evidence="1" type="ORF">HPB49_001725</name>
</gene>
<comment type="caution">
    <text evidence="1">The sequence shown here is derived from an EMBL/GenBank/DDBJ whole genome shotgun (WGS) entry which is preliminary data.</text>
</comment>
<accession>A0ACB8DTK7</accession>
<evidence type="ECO:0000313" key="2">
    <source>
        <dbReference type="Proteomes" id="UP000821865"/>
    </source>
</evidence>
<keyword evidence="2" id="KW-1185">Reference proteome</keyword>
<reference evidence="1" key="1">
    <citation type="submission" date="2020-05" db="EMBL/GenBank/DDBJ databases">
        <title>Large-scale comparative analyses of tick genomes elucidate their genetic diversity and vector capacities.</title>
        <authorList>
            <person name="Jia N."/>
            <person name="Wang J."/>
            <person name="Shi W."/>
            <person name="Du L."/>
            <person name="Sun Y."/>
            <person name="Zhan W."/>
            <person name="Jiang J."/>
            <person name="Wang Q."/>
            <person name="Zhang B."/>
            <person name="Ji P."/>
            <person name="Sakyi L.B."/>
            <person name="Cui X."/>
            <person name="Yuan T."/>
            <person name="Jiang B."/>
            <person name="Yang W."/>
            <person name="Lam T.T.-Y."/>
            <person name="Chang Q."/>
            <person name="Ding S."/>
            <person name="Wang X."/>
            <person name="Zhu J."/>
            <person name="Ruan X."/>
            <person name="Zhao L."/>
            <person name="Wei J."/>
            <person name="Que T."/>
            <person name="Du C."/>
            <person name="Cheng J."/>
            <person name="Dai P."/>
            <person name="Han X."/>
            <person name="Huang E."/>
            <person name="Gao Y."/>
            <person name="Liu J."/>
            <person name="Shao H."/>
            <person name="Ye R."/>
            <person name="Li L."/>
            <person name="Wei W."/>
            <person name="Wang X."/>
            <person name="Wang C."/>
            <person name="Yang T."/>
            <person name="Huo Q."/>
            <person name="Li W."/>
            <person name="Guo W."/>
            <person name="Chen H."/>
            <person name="Zhou L."/>
            <person name="Ni X."/>
            <person name="Tian J."/>
            <person name="Zhou Y."/>
            <person name="Sheng Y."/>
            <person name="Liu T."/>
            <person name="Pan Y."/>
            <person name="Xia L."/>
            <person name="Li J."/>
            <person name="Zhao F."/>
            <person name="Cao W."/>
        </authorList>
    </citation>
    <scope>NUCLEOTIDE SEQUENCE</scope>
    <source>
        <strain evidence="1">Dsil-2018</strain>
    </source>
</reference>
<sequence>MDQPRQLAPPQPQRDGLDPSTNGAEGIDTNHPSSITSAYTAGAADPGEITEHETVTPSSPVSTAESVGSTASGRKSSPATSGRSDQLDAESGIASSSARTSFTSVSSRSIPKDIKRYFRRYVPSSGETANAQLPASFGAGYEYGDAQPVRDSSRATWCRCALLTALAILLTLLLAAIGAEIYATLLRGDKDRTPLMPLEDTIAVAAPEPEGRAMRVAPPRVIYRGGKRYVTPKSEWGTHGAGDEERESEPSAYTPGANTEAEHLPVSTAISVDHGDKAATEPADLQEIIGDSDDGKEMVWAPYESRSGVACDAPSFTYCQRPRHEFYYESAIRACVATATHQLGVCTRGANRFDSKRSCLEACVKKKRPSEQCSHASLFMKCDSEDVLGAWWYFDGRSCRSWNFTSGLCPAHGDGGAFVSREECVATCVGRRGRSRLCRVSSRPDHCYSDHLRFPYFAAAGGDKNKSPRCLQVSSANYQGHRCLVGANRFFTMNACRKTCVANRSDTELRGP</sequence>
<proteinExistence type="predicted"/>
<evidence type="ECO:0000313" key="1">
    <source>
        <dbReference type="EMBL" id="KAH7977459.1"/>
    </source>
</evidence>